<dbReference type="OrthoDB" id="3029099at2759"/>
<gene>
    <name evidence="8" type="ORF">MIND_00678600</name>
</gene>
<dbReference type="AlphaFoldDB" id="A0A8H6W145"/>
<evidence type="ECO:0000256" key="1">
    <source>
        <dbReference type="ARBA" id="ARBA00006529"/>
    </source>
</evidence>
<keyword evidence="5 8" id="KW-0418">Kinase</keyword>
<evidence type="ECO:0000256" key="5">
    <source>
        <dbReference type="ARBA" id="ARBA00022777"/>
    </source>
</evidence>
<keyword evidence="9" id="KW-1185">Reference proteome</keyword>
<keyword evidence="2" id="KW-0723">Serine/threonine-protein kinase</keyword>
<reference evidence="8" key="1">
    <citation type="submission" date="2020-05" db="EMBL/GenBank/DDBJ databases">
        <title>Mycena genomes resolve the evolution of fungal bioluminescence.</title>
        <authorList>
            <person name="Tsai I.J."/>
        </authorList>
    </citation>
    <scope>NUCLEOTIDE SEQUENCE</scope>
    <source>
        <strain evidence="8">171206Taipei</strain>
    </source>
</reference>
<sequence>MSTTSSTPTVDLTGYSHIMTACSRGAWLAERAEKSPNFDPDNTETFMFIGNARNGRVEIVTAELNTRVMAAKSVCSNTGGDIRKEIDLILALPSHRNIVTHFAKSTPRQIFYPTWIFMEFVGGGTIVDLSKALGGITENEASVIVFQILSGLNHLHENHVVHRDMKGSNVLISFTGCVKIIGLCGPKPMSVGDEHYLVRSAPFVAPEILLGTTLYGPEVDIWSTGAVIIELLEGGHPWEDSLILDIFTQASAYQWPRPKSMSARLEALLGNCIFRDQKERLPAATLLKDCWFDFANKMVSGHGAV</sequence>
<dbReference type="InterPro" id="IPR011009">
    <property type="entry name" value="Kinase-like_dom_sf"/>
</dbReference>
<dbReference type="PROSITE" id="PS00108">
    <property type="entry name" value="PROTEIN_KINASE_ST"/>
    <property type="match status" value="1"/>
</dbReference>
<dbReference type="Pfam" id="PF00069">
    <property type="entry name" value="Pkinase"/>
    <property type="match status" value="1"/>
</dbReference>
<dbReference type="Gene3D" id="1.10.510.10">
    <property type="entry name" value="Transferase(Phosphotransferase) domain 1"/>
    <property type="match status" value="1"/>
</dbReference>
<accession>A0A8H6W145</accession>
<comment type="similarity">
    <text evidence="1">Belongs to the protein kinase superfamily. STE Ser/Thr protein kinase family. MAP kinase kinase kinase subfamily.</text>
</comment>
<keyword evidence="3" id="KW-0808">Transferase</keyword>
<keyword evidence="6" id="KW-0067">ATP-binding</keyword>
<dbReference type="PROSITE" id="PS50011">
    <property type="entry name" value="PROTEIN_KINASE_DOM"/>
    <property type="match status" value="1"/>
</dbReference>
<dbReference type="Proteomes" id="UP000636479">
    <property type="component" value="Unassembled WGS sequence"/>
</dbReference>
<evidence type="ECO:0000256" key="6">
    <source>
        <dbReference type="ARBA" id="ARBA00022840"/>
    </source>
</evidence>
<proteinExistence type="inferred from homology"/>
<evidence type="ECO:0000256" key="2">
    <source>
        <dbReference type="ARBA" id="ARBA00022527"/>
    </source>
</evidence>
<evidence type="ECO:0000259" key="7">
    <source>
        <dbReference type="PROSITE" id="PS50011"/>
    </source>
</evidence>
<name>A0A8H6W145_9AGAR</name>
<dbReference type="InterPro" id="IPR008271">
    <property type="entry name" value="Ser/Thr_kinase_AS"/>
</dbReference>
<dbReference type="SUPFAM" id="SSF56112">
    <property type="entry name" value="Protein kinase-like (PK-like)"/>
    <property type="match status" value="1"/>
</dbReference>
<protein>
    <submittedName>
        <fullName evidence="8">Mitogen-activated protein kinase kinase kinase NPK1</fullName>
    </submittedName>
</protein>
<feature type="domain" description="Protein kinase" evidence="7">
    <location>
        <begin position="43"/>
        <end position="292"/>
    </location>
</feature>
<evidence type="ECO:0000313" key="8">
    <source>
        <dbReference type="EMBL" id="KAF7301142.1"/>
    </source>
</evidence>
<dbReference type="PANTHER" id="PTHR11584:SF369">
    <property type="entry name" value="MITOGEN-ACTIVATED PROTEIN KINASE KINASE KINASE 19-RELATED"/>
    <property type="match status" value="1"/>
</dbReference>
<evidence type="ECO:0000313" key="9">
    <source>
        <dbReference type="Proteomes" id="UP000636479"/>
    </source>
</evidence>
<evidence type="ECO:0000256" key="3">
    <source>
        <dbReference type="ARBA" id="ARBA00022679"/>
    </source>
</evidence>
<evidence type="ECO:0000256" key="4">
    <source>
        <dbReference type="ARBA" id="ARBA00022741"/>
    </source>
</evidence>
<dbReference type="InterPro" id="IPR000719">
    <property type="entry name" value="Prot_kinase_dom"/>
</dbReference>
<dbReference type="GeneID" id="59346014"/>
<organism evidence="8 9">
    <name type="scientific">Mycena indigotica</name>
    <dbReference type="NCBI Taxonomy" id="2126181"/>
    <lineage>
        <taxon>Eukaryota</taxon>
        <taxon>Fungi</taxon>
        <taxon>Dikarya</taxon>
        <taxon>Basidiomycota</taxon>
        <taxon>Agaricomycotina</taxon>
        <taxon>Agaricomycetes</taxon>
        <taxon>Agaricomycetidae</taxon>
        <taxon>Agaricales</taxon>
        <taxon>Marasmiineae</taxon>
        <taxon>Mycenaceae</taxon>
        <taxon>Mycena</taxon>
    </lineage>
</organism>
<dbReference type="RefSeq" id="XP_037219142.1">
    <property type="nucleotide sequence ID" value="XM_037363498.1"/>
</dbReference>
<comment type="caution">
    <text evidence="8">The sequence shown here is derived from an EMBL/GenBank/DDBJ whole genome shotgun (WGS) entry which is preliminary data.</text>
</comment>
<dbReference type="SMART" id="SM00220">
    <property type="entry name" value="S_TKc"/>
    <property type="match status" value="1"/>
</dbReference>
<dbReference type="PANTHER" id="PTHR11584">
    <property type="entry name" value="SERINE/THREONINE PROTEIN KINASE"/>
    <property type="match status" value="1"/>
</dbReference>
<keyword evidence="4" id="KW-0547">Nucleotide-binding</keyword>
<dbReference type="GO" id="GO:0005524">
    <property type="term" value="F:ATP binding"/>
    <property type="evidence" value="ECO:0007669"/>
    <property type="project" value="UniProtKB-KW"/>
</dbReference>
<dbReference type="EMBL" id="JACAZF010000006">
    <property type="protein sequence ID" value="KAF7301142.1"/>
    <property type="molecule type" value="Genomic_DNA"/>
</dbReference>
<dbReference type="GO" id="GO:0004674">
    <property type="term" value="F:protein serine/threonine kinase activity"/>
    <property type="evidence" value="ECO:0007669"/>
    <property type="project" value="UniProtKB-KW"/>
</dbReference>